<accession>A0A6B2LW73</accession>
<dbReference type="PANTHER" id="PTHR13168">
    <property type="entry name" value="ASSOCIATE OF C-MYC AMY-1"/>
    <property type="match status" value="1"/>
</dbReference>
<dbReference type="GO" id="GO:0003713">
    <property type="term" value="F:transcription coactivator activity"/>
    <property type="evidence" value="ECO:0007669"/>
    <property type="project" value="InterPro"/>
</dbReference>
<dbReference type="GO" id="GO:0005634">
    <property type="term" value="C:nucleus"/>
    <property type="evidence" value="ECO:0007669"/>
    <property type="project" value="UniProtKB-SubCell"/>
</dbReference>
<protein>
    <submittedName>
        <fullName evidence="5">Uncharacterized protein</fullName>
    </submittedName>
</protein>
<keyword evidence="4" id="KW-0175">Coiled coil</keyword>
<dbReference type="PRINTS" id="PR02028">
    <property type="entry name" value="CMYCBINDINGP"/>
</dbReference>
<proteinExistence type="inferred from homology"/>
<reference evidence="5" key="1">
    <citation type="journal article" date="2020" name="J. Eukaryot. Microbiol.">
        <title>De novo Sequencing, Assembly and Annotation of the Transcriptome for the Free-Living Testate Amoeba Arcella intermedia.</title>
        <authorList>
            <person name="Ribeiro G.M."/>
            <person name="Porfirio-Sousa A.L."/>
            <person name="Maurer-Alcala X.X."/>
            <person name="Katz L.A."/>
            <person name="Lahr D.J.G."/>
        </authorList>
    </citation>
    <scope>NUCLEOTIDE SEQUENCE</scope>
</reference>
<keyword evidence="3" id="KW-0539">Nucleus</keyword>
<name>A0A6B2LW73_9EUKA</name>
<evidence type="ECO:0000256" key="3">
    <source>
        <dbReference type="ARBA" id="ARBA00023242"/>
    </source>
</evidence>
<organism evidence="5">
    <name type="scientific">Arcella intermedia</name>
    <dbReference type="NCBI Taxonomy" id="1963864"/>
    <lineage>
        <taxon>Eukaryota</taxon>
        <taxon>Amoebozoa</taxon>
        <taxon>Tubulinea</taxon>
        <taxon>Elardia</taxon>
        <taxon>Arcellinida</taxon>
        <taxon>Sphaerothecina</taxon>
        <taxon>Arcellidae</taxon>
        <taxon>Arcella</taxon>
    </lineage>
</organism>
<evidence type="ECO:0000256" key="2">
    <source>
        <dbReference type="ARBA" id="ARBA00009389"/>
    </source>
</evidence>
<evidence type="ECO:0000256" key="4">
    <source>
        <dbReference type="SAM" id="Coils"/>
    </source>
</evidence>
<comment type="subcellular location">
    <subcellularLocation>
        <location evidence="1">Nucleus</location>
    </subcellularLocation>
</comment>
<evidence type="ECO:0000256" key="1">
    <source>
        <dbReference type="ARBA" id="ARBA00004123"/>
    </source>
</evidence>
<dbReference type="AlphaFoldDB" id="A0A6B2LW73"/>
<dbReference type="PANTHER" id="PTHR13168:SF0">
    <property type="entry name" value="C-MYC-BINDING PROTEIN"/>
    <property type="match status" value="1"/>
</dbReference>
<sequence>MYLEKSGILDLFTKILTELHDQKEKPKDGKEFLKKYISSLVEVDVEQLQNENKQLKTQIRTLEDQLKQTKTPST</sequence>
<dbReference type="InterPro" id="IPR026060">
    <property type="entry name" value="AMY1"/>
</dbReference>
<evidence type="ECO:0000313" key="5">
    <source>
        <dbReference type="EMBL" id="NDV41207.1"/>
    </source>
</evidence>
<feature type="coiled-coil region" evidence="4">
    <location>
        <begin position="38"/>
        <end position="68"/>
    </location>
</feature>
<comment type="similarity">
    <text evidence="2">Belongs to the AMY1 family.</text>
</comment>
<dbReference type="EMBL" id="GIBP01012238">
    <property type="protein sequence ID" value="NDV41207.1"/>
    <property type="molecule type" value="Transcribed_RNA"/>
</dbReference>